<sequence>MAPAMKFKTYSRKKVPYRRNSSVEVFDALLAENIYKRKEASQLIKGRGTKTSIQIKDLPPPDENHHLMEDSVNRTLHIGMDDTFERLRKAPVYNNVNFKSTFMEVNDQSKSNSDNSNAAHSSIVRDCKNLADSSCEISKDSFKQISSQEKTLDKSVNISLCIEEVPTFDKPKDITLLSNASDSTTSHLIHNTNTNCDTDTFNEPLLSKNFKEPIGYRIHVASTPAIFSSTPQKLSLLIDETMSPILNFSPPRSLIESYAEIKKWDLKPPDFEISSPVCRDPNRRRKKQLFTKKIQNGQINKNITNNIKKAVTNIFSQKDIKDNTSNYNADSDWKLKAQPKIVLDKSVEVIGIQNSIKLLVRNEPNVGFRSPEVEKKLLQKKFIITHAYEEVLNKIYSQHKKTECDRMNKNSSRKYMNLRKRKVVIHTTHSKSKSKSDLELRLSGENVNINSVDNESVNVNNSKNLEERSTSFDKTENYGVQRNETDRMDESNVLESTQEESNEVSRSPDVIPSTPTSEHNSKTKFKDEMLSSFDSINKERLQHILSVTEISSNTACLEQTQNKSSFHSSNEHTSLEDTKDIQYSLQNNCTTHEFKTTSNVSQFDNENLLNEDNTFQNTKSIDRYRSCPEHRFEENNADRLFYNQSELEMHNHSSISDHNYSNTKGTNLNELSDLKDTVDINLSNSVNSLDLEGNTISDKTAKISALHSSEKIKNKNLPDKKLVYDFNSVEDIYNLTKGKKDNSFSQVQDNLVFEDAARKGNNNSNTEINNLSKTSESSSHKCDKNLSQIIDTSDNRIYFNNSQIESSISDISYSDLENPILITSGSDSEDALENSEEHQNDTCNSSFMLLKVSDDSATVEIHSSDEEVKLDFQNYDNNSQHVLEEYKNKPNLSACSSLDSRIDYDSDVHFDSDSSIESVIIENDVPKKMPNKDIGQSVKHDLILKKENIFEEPNNDTMDESIQCKNHTLLIEETDDTIDPSVQDIALEIEISEEPNDTTVNTLKRQDLAVIREEEPSISFNESFVPSYEIKDLKPLKGLSLKPGKSWRRSLLFSRKFSLLLESDTCIANKGKSFLATYLSKFLSNT</sequence>
<feature type="compositionally biased region" description="Basic and acidic residues" evidence="1">
    <location>
        <begin position="464"/>
        <end position="476"/>
    </location>
</feature>
<dbReference type="EMBL" id="VTPC01003208">
    <property type="protein sequence ID" value="KAF2898888.1"/>
    <property type="molecule type" value="Genomic_DNA"/>
</dbReference>
<dbReference type="Proteomes" id="UP000801492">
    <property type="component" value="Unassembled WGS sequence"/>
</dbReference>
<feature type="region of interest" description="Disordered" evidence="1">
    <location>
        <begin position="755"/>
        <end position="780"/>
    </location>
</feature>
<feature type="compositionally biased region" description="Low complexity" evidence="1">
    <location>
        <begin position="761"/>
        <end position="770"/>
    </location>
</feature>
<accession>A0A8K0GI73</accession>
<evidence type="ECO:0000256" key="1">
    <source>
        <dbReference type="SAM" id="MobiDB-lite"/>
    </source>
</evidence>
<reference evidence="2" key="1">
    <citation type="submission" date="2019-08" db="EMBL/GenBank/DDBJ databases">
        <title>The genome of the North American firefly Photinus pyralis.</title>
        <authorList>
            <consortium name="Photinus pyralis genome working group"/>
            <person name="Fallon T.R."/>
            <person name="Sander Lower S.E."/>
            <person name="Weng J.-K."/>
        </authorList>
    </citation>
    <scope>NUCLEOTIDE SEQUENCE</scope>
    <source>
        <strain evidence="2">TRF0915ILg1</strain>
        <tissue evidence="2">Whole body</tissue>
    </source>
</reference>
<name>A0A8K0GI73_IGNLU</name>
<evidence type="ECO:0000313" key="3">
    <source>
        <dbReference type="Proteomes" id="UP000801492"/>
    </source>
</evidence>
<dbReference type="AlphaFoldDB" id="A0A8K0GI73"/>
<protein>
    <submittedName>
        <fullName evidence="2">Uncharacterized protein</fullName>
    </submittedName>
</protein>
<dbReference type="OrthoDB" id="10681515at2759"/>
<feature type="compositionally biased region" description="Low complexity" evidence="1">
    <location>
        <begin position="453"/>
        <end position="463"/>
    </location>
</feature>
<evidence type="ECO:0000313" key="2">
    <source>
        <dbReference type="EMBL" id="KAF2898888.1"/>
    </source>
</evidence>
<keyword evidence="3" id="KW-1185">Reference proteome</keyword>
<gene>
    <name evidence="2" type="ORF">ILUMI_07287</name>
</gene>
<feature type="region of interest" description="Disordered" evidence="1">
    <location>
        <begin position="453"/>
        <end position="521"/>
    </location>
</feature>
<organism evidence="2 3">
    <name type="scientific">Ignelater luminosus</name>
    <name type="common">Cucubano</name>
    <name type="synonym">Pyrophorus luminosus</name>
    <dbReference type="NCBI Taxonomy" id="2038154"/>
    <lineage>
        <taxon>Eukaryota</taxon>
        <taxon>Metazoa</taxon>
        <taxon>Ecdysozoa</taxon>
        <taxon>Arthropoda</taxon>
        <taxon>Hexapoda</taxon>
        <taxon>Insecta</taxon>
        <taxon>Pterygota</taxon>
        <taxon>Neoptera</taxon>
        <taxon>Endopterygota</taxon>
        <taxon>Coleoptera</taxon>
        <taxon>Polyphaga</taxon>
        <taxon>Elateriformia</taxon>
        <taxon>Elateroidea</taxon>
        <taxon>Elateridae</taxon>
        <taxon>Agrypninae</taxon>
        <taxon>Pyrophorini</taxon>
        <taxon>Ignelater</taxon>
    </lineage>
</organism>
<comment type="caution">
    <text evidence="2">The sequence shown here is derived from an EMBL/GenBank/DDBJ whole genome shotgun (WGS) entry which is preliminary data.</text>
</comment>
<proteinExistence type="predicted"/>